<keyword evidence="4 9" id="KW-0812">Transmembrane</keyword>
<reference evidence="16" key="1">
    <citation type="submission" date="2017-09" db="EMBL/GenBank/DDBJ databases">
        <authorList>
            <person name="Varghese N."/>
            <person name="Submissions S."/>
        </authorList>
    </citation>
    <scope>NUCLEOTIDE SEQUENCE [LARGE SCALE GENOMIC DNA]</scope>
    <source>
        <strain evidence="16">DSM 29961</strain>
    </source>
</reference>
<feature type="domain" description="SecDF P1 head subdomain" evidence="14">
    <location>
        <begin position="375"/>
        <end position="476"/>
    </location>
</feature>
<dbReference type="GO" id="GO:0043952">
    <property type="term" value="P:protein transport by the Sec complex"/>
    <property type="evidence" value="ECO:0007669"/>
    <property type="project" value="UniProtKB-UniRule"/>
</dbReference>
<dbReference type="InterPro" id="IPR048634">
    <property type="entry name" value="SecD_SecF_C"/>
</dbReference>
<dbReference type="InterPro" id="IPR022813">
    <property type="entry name" value="SecD/SecF_arch_bac"/>
</dbReference>
<evidence type="ECO:0000259" key="13">
    <source>
        <dbReference type="Pfam" id="PF21760"/>
    </source>
</evidence>
<keyword evidence="2 9" id="KW-0813">Transport</keyword>
<evidence type="ECO:0000259" key="14">
    <source>
        <dbReference type="Pfam" id="PF22599"/>
    </source>
</evidence>
<sequence>MQNRTGIIILTGVIAAICIYFLSFTFVSRGVKADAEAYATNKQGVVDRTKKQHYLDSLWKEPIYLGSTLQEVTERELGLGLDLQGGMHVVLEVSPADILRSLSGNNRDPKFNEALKLAVEDQKTSSTSFVDLFAGEFKKLAPDTKLASIFATSANRSKINYQSSDTEVRKLLNDEVNGATTRAFQIIQARVDKFGVANPNIQRLPGSGRIQIELPGVDNPERIRRLLTGAAKLEFTEVYRLNELAPAIEGMGAYLLSQEAARKAALKTTATTPATGSAAQGASSLESQLAQGSKKDSTAKNDTAAASAQGTALTQLFLPVGQDQLGVYLKDTARANAVLNAPEVKGLFPADAFFAWDRKTFKATDGKEILPLYFLKKAGGRAPLEGDVITEASNDYDDRGRPEVTMNMNPEGARKWKNLTAANVGRPVAILLDNLVYTAPNVQNEIPNGRSSISGNFTVEETKDMANVLKAGKLPAPTNIVEESVVGATLGSEAVSAGVLSSIIGILLVLAFVVFYYNRAGFIADIALIVNLFFLMGVMASLGAVLTMPGIAGIVLSIGMAVDANVLIFERIKEEMALGKTFKQSVTDGFQNALSSIIDSNVTTFLTGIVLFIFGTGLILGFATTLIIGILTSLFAAIFITRLLLEYYIRNGKTLSFSSTWAKNLFADSNFDFVSRRKLYYTVSSIIIAAGIISAVFKGFGLGVDFKGGRSYVIRFEQAVSTEDVRNSLETVLGGSPEVKTYGGTGIGANQVKVTTPYLVDDNSQGADKKAEATIYQGLSAIKGNPAKIESSQKVGPTIAYDLLTSALWSILLAVAVVFVYILIRFKKLAFGYGAVVAMFHDVLIILAIFSIFNGLLPFSLDVDQAFVGALLTIMGYSMNDTVVVFDRVREYLAENKGKKETIATIINNALNSTLSRTAVTGFSTILVLLVLFIFGGETIRGFSFAMLIGVIVGTYSSLFVATPIVVDALTSAQEKETITPTTTIAAEKKTGFDAIPADFTSAAPATPEEFTAKKEKKDKKPLIRPSQS</sequence>
<feature type="transmembrane region" description="Helical" evidence="9">
    <location>
        <begin position="590"/>
        <end position="614"/>
    </location>
</feature>
<protein>
    <recommendedName>
        <fullName evidence="9 10">Multifunctional fusion protein</fullName>
    </recommendedName>
    <domain>
        <recommendedName>
            <fullName evidence="9">Protein translocase subunit SecD</fullName>
        </recommendedName>
    </domain>
    <domain>
        <recommendedName>
            <fullName evidence="10">Protein-export membrane protein SecF</fullName>
        </recommendedName>
    </domain>
</protein>
<dbReference type="EMBL" id="OCNH01000002">
    <property type="protein sequence ID" value="SOD88004.1"/>
    <property type="molecule type" value="Genomic_DNA"/>
</dbReference>
<dbReference type="PRINTS" id="PR01755">
    <property type="entry name" value="SECFTRNLCASE"/>
</dbReference>
<feature type="transmembrane region" description="Helical" evidence="9">
    <location>
        <begin position="551"/>
        <end position="569"/>
    </location>
</feature>
<keyword evidence="8 9" id="KW-0472">Membrane</keyword>
<feature type="transmembrane region" description="Helical" evidence="9">
    <location>
        <begin position="494"/>
        <end position="515"/>
    </location>
</feature>
<dbReference type="GO" id="GO:0006605">
    <property type="term" value="P:protein targeting"/>
    <property type="evidence" value="ECO:0007669"/>
    <property type="project" value="UniProtKB-UniRule"/>
</dbReference>
<dbReference type="Gene3D" id="3.30.70.3220">
    <property type="match status" value="1"/>
</dbReference>
<feature type="transmembrane region" description="Helical" evidence="9">
    <location>
        <begin position="620"/>
        <end position="645"/>
    </location>
</feature>
<dbReference type="Pfam" id="PF21760">
    <property type="entry name" value="SecD_1st"/>
    <property type="match status" value="1"/>
</dbReference>
<comment type="function">
    <text evidence="9">Part of the Sec protein translocase complex. Interacts with the SecYEG preprotein conducting channel. SecDF uses the proton motive force (PMF) to complete protein translocation after the ATP-dependent function of SecA.</text>
</comment>
<evidence type="ECO:0000256" key="2">
    <source>
        <dbReference type="ARBA" id="ARBA00022448"/>
    </source>
</evidence>
<evidence type="ECO:0000313" key="16">
    <source>
        <dbReference type="Proteomes" id="UP000219452"/>
    </source>
</evidence>
<dbReference type="InterPro" id="IPR055344">
    <property type="entry name" value="SecD_SecF_C_bact"/>
</dbReference>
<dbReference type="GO" id="GO:0005886">
    <property type="term" value="C:plasma membrane"/>
    <property type="evidence" value="ECO:0007669"/>
    <property type="project" value="UniProtKB-SubCell"/>
</dbReference>
<dbReference type="HAMAP" id="MF_01464_B">
    <property type="entry name" value="SecF_B"/>
    <property type="match status" value="1"/>
</dbReference>
<dbReference type="HAMAP" id="MF_01463_B">
    <property type="entry name" value="SecD_B"/>
    <property type="match status" value="1"/>
</dbReference>
<keyword evidence="7 9" id="KW-0811">Translocation</keyword>
<keyword evidence="6 9" id="KW-1133">Transmembrane helix</keyword>
<dbReference type="SUPFAM" id="SSF82866">
    <property type="entry name" value="Multidrug efflux transporter AcrB transmembrane domain"/>
    <property type="match status" value="2"/>
</dbReference>
<dbReference type="InterPro" id="IPR005791">
    <property type="entry name" value="SecD"/>
</dbReference>
<proteinExistence type="inferred from homology"/>
<dbReference type="Pfam" id="PF02355">
    <property type="entry name" value="SecD_SecF_C"/>
    <property type="match status" value="2"/>
</dbReference>
<dbReference type="Gene3D" id="1.20.1640.10">
    <property type="entry name" value="Multidrug efflux transporter AcrB transmembrane domain"/>
    <property type="match status" value="2"/>
</dbReference>
<dbReference type="FunFam" id="1.20.1640.10:FF:000004">
    <property type="entry name" value="Protein translocase subunit SecD"/>
    <property type="match status" value="1"/>
</dbReference>
<evidence type="ECO:0000256" key="8">
    <source>
        <dbReference type="ARBA" id="ARBA00023136"/>
    </source>
</evidence>
<dbReference type="Pfam" id="PF07549">
    <property type="entry name" value="Sec_GG"/>
    <property type="match status" value="2"/>
</dbReference>
<dbReference type="Gene3D" id="3.30.1360.200">
    <property type="match status" value="1"/>
</dbReference>
<feature type="compositionally biased region" description="Basic and acidic residues" evidence="11">
    <location>
        <begin position="1011"/>
        <end position="1022"/>
    </location>
</feature>
<dbReference type="InterPro" id="IPR005665">
    <property type="entry name" value="SecF_bac"/>
</dbReference>
<evidence type="ECO:0000313" key="15">
    <source>
        <dbReference type="EMBL" id="SOD88004.1"/>
    </source>
</evidence>
<dbReference type="NCBIfam" id="TIGR01129">
    <property type="entry name" value="secD"/>
    <property type="match status" value="1"/>
</dbReference>
<dbReference type="OrthoDB" id="9805019at2"/>
<feature type="transmembrane region" description="Helical" evidence="9">
    <location>
        <begin position="803"/>
        <end position="824"/>
    </location>
</feature>
<comment type="subcellular location">
    <subcellularLocation>
        <location evidence="1 9">Cell membrane</location>
        <topology evidence="1 9">Multi-pass membrane protein</topology>
    </subcellularLocation>
</comment>
<evidence type="ECO:0000256" key="9">
    <source>
        <dbReference type="HAMAP-Rule" id="MF_01463"/>
    </source>
</evidence>
<dbReference type="NCBIfam" id="TIGR00916">
    <property type="entry name" value="2A0604s01"/>
    <property type="match status" value="1"/>
</dbReference>
<accession>A0A286FZ11</accession>
<dbReference type="NCBIfam" id="NF009585">
    <property type="entry name" value="PRK13024.1-5"/>
    <property type="match status" value="1"/>
</dbReference>
<dbReference type="RefSeq" id="WP_097126113.1">
    <property type="nucleotide sequence ID" value="NZ_OCNH01000002.1"/>
</dbReference>
<feature type="transmembrane region" description="Helical" evidence="9">
    <location>
        <begin position="865"/>
        <end position="886"/>
    </location>
</feature>
<feature type="transmembrane region" description="Helical" evidence="9">
    <location>
        <begin position="679"/>
        <end position="697"/>
    </location>
</feature>
<keyword evidence="3 9" id="KW-1003">Cell membrane</keyword>
<evidence type="ECO:0000256" key="6">
    <source>
        <dbReference type="ARBA" id="ARBA00022989"/>
    </source>
</evidence>
<feature type="compositionally biased region" description="Low complexity" evidence="11">
    <location>
        <begin position="271"/>
        <end position="283"/>
    </location>
</feature>
<dbReference type="AlphaFoldDB" id="A0A286FZ11"/>
<evidence type="ECO:0000259" key="12">
    <source>
        <dbReference type="Pfam" id="PF02355"/>
    </source>
</evidence>
<dbReference type="PANTHER" id="PTHR30081">
    <property type="entry name" value="PROTEIN-EXPORT MEMBRANE PROTEIN SEC"/>
    <property type="match status" value="1"/>
</dbReference>
<feature type="domain" description="Protein translocase subunit SecDF P1" evidence="13">
    <location>
        <begin position="181"/>
        <end position="238"/>
    </location>
</feature>
<feature type="region of interest" description="Disordered" evidence="11">
    <location>
        <begin position="271"/>
        <end position="303"/>
    </location>
</feature>
<comment type="subunit">
    <text evidence="10">Forms a complex with SecD. Part of the essential Sec protein translocation apparatus which comprises SecA, SecYEG and auxiliary proteins SecDF. Other proteins may also be involved.</text>
</comment>
<dbReference type="NCBIfam" id="TIGR00966">
    <property type="entry name" value="transloc_SecF"/>
    <property type="match status" value="1"/>
</dbReference>
<evidence type="ECO:0000256" key="4">
    <source>
        <dbReference type="ARBA" id="ARBA00022692"/>
    </source>
</evidence>
<dbReference type="InterPro" id="IPR022646">
    <property type="entry name" value="SecD/SecF_CS"/>
</dbReference>
<comment type="subunit">
    <text evidence="9">Forms a complex with SecF. Part of the essential Sec protein translocation apparatus which comprises SecA, SecYEG and auxiliary proteins SecDF. Other proteins may also be involved.</text>
</comment>
<evidence type="ECO:0000256" key="3">
    <source>
        <dbReference type="ARBA" id="ARBA00022475"/>
    </source>
</evidence>
<feature type="transmembrane region" description="Helical" evidence="9">
    <location>
        <begin position="7"/>
        <end position="27"/>
    </location>
</feature>
<feature type="transmembrane region" description="Helical" evidence="9">
    <location>
        <begin position="943"/>
        <end position="967"/>
    </location>
</feature>
<comment type="similarity">
    <text evidence="10">Belongs to the SecD/SecF family. SecF subfamily.</text>
</comment>
<dbReference type="Proteomes" id="UP000219452">
    <property type="component" value="Unassembled WGS sequence"/>
</dbReference>
<gene>
    <name evidence="10" type="primary">secF</name>
    <name evidence="9" type="synonym">secD</name>
    <name evidence="15" type="ORF">SAMN06269250_2450</name>
</gene>
<dbReference type="InterPro" id="IPR022645">
    <property type="entry name" value="SecD/SecF_bac"/>
</dbReference>
<name>A0A286FZ11_9BACT</name>
<dbReference type="InterPro" id="IPR048631">
    <property type="entry name" value="SecD_1st"/>
</dbReference>
<keyword evidence="16" id="KW-1185">Reference proteome</keyword>
<evidence type="ECO:0000256" key="7">
    <source>
        <dbReference type="ARBA" id="ARBA00023010"/>
    </source>
</evidence>
<feature type="transmembrane region" description="Helical" evidence="9">
    <location>
        <begin position="831"/>
        <end position="853"/>
    </location>
</feature>
<dbReference type="InterPro" id="IPR054384">
    <property type="entry name" value="SecDF_P1_head"/>
</dbReference>
<feature type="transmembrane region" description="Helical" evidence="9">
    <location>
        <begin position="919"/>
        <end position="937"/>
    </location>
</feature>
<feature type="domain" description="Protein export membrane protein SecD/SecF C-terminal" evidence="12">
    <location>
        <begin position="786"/>
        <end position="968"/>
    </location>
</feature>
<organism evidence="15 16">
    <name type="scientific">Spirosoma fluviale</name>
    <dbReference type="NCBI Taxonomy" id="1597977"/>
    <lineage>
        <taxon>Bacteria</taxon>
        <taxon>Pseudomonadati</taxon>
        <taxon>Bacteroidota</taxon>
        <taxon>Cytophagia</taxon>
        <taxon>Cytophagales</taxon>
        <taxon>Cytophagaceae</taxon>
        <taxon>Spirosoma</taxon>
    </lineage>
</organism>
<evidence type="ECO:0000256" key="1">
    <source>
        <dbReference type="ARBA" id="ARBA00004651"/>
    </source>
</evidence>
<evidence type="ECO:0000256" key="11">
    <source>
        <dbReference type="SAM" id="MobiDB-lite"/>
    </source>
</evidence>
<dbReference type="GO" id="GO:0015450">
    <property type="term" value="F:protein-transporting ATPase activity"/>
    <property type="evidence" value="ECO:0007669"/>
    <property type="project" value="InterPro"/>
</dbReference>
<feature type="region of interest" description="Disordered" evidence="11">
    <location>
        <begin position="1004"/>
        <end position="1029"/>
    </location>
</feature>
<dbReference type="PANTHER" id="PTHR30081:SF1">
    <property type="entry name" value="PROTEIN TRANSLOCASE SUBUNIT SECD"/>
    <property type="match status" value="1"/>
</dbReference>
<feature type="domain" description="Protein export membrane protein SecD/SecF C-terminal" evidence="12">
    <location>
        <begin position="479"/>
        <end position="648"/>
    </location>
</feature>
<evidence type="ECO:0000256" key="5">
    <source>
        <dbReference type="ARBA" id="ARBA00022927"/>
    </source>
</evidence>
<comment type="similarity">
    <text evidence="9">Belongs to the SecD/SecF family. SecD subfamily.</text>
</comment>
<dbReference type="Pfam" id="PF22599">
    <property type="entry name" value="SecDF_P1_head"/>
    <property type="match status" value="1"/>
</dbReference>
<keyword evidence="5 9" id="KW-0653">Protein transport</keyword>
<feature type="transmembrane region" description="Helical" evidence="9">
    <location>
        <begin position="522"/>
        <end position="545"/>
    </location>
</feature>
<evidence type="ECO:0000256" key="10">
    <source>
        <dbReference type="HAMAP-Rule" id="MF_01464"/>
    </source>
</evidence>
<comment type="caution">
    <text evidence="9">Lacks conserved residue(s) required for the propagation of feature annotation.</text>
</comment>
<dbReference type="GO" id="GO:0065002">
    <property type="term" value="P:intracellular protein transmembrane transport"/>
    <property type="evidence" value="ECO:0007669"/>
    <property type="project" value="UniProtKB-UniRule"/>
</dbReference>